<evidence type="ECO:0000313" key="1">
    <source>
        <dbReference type="EMBL" id="KAF8773077.1"/>
    </source>
</evidence>
<protein>
    <submittedName>
        <fullName evidence="1">Uncharacterized protein</fullName>
    </submittedName>
</protein>
<reference evidence="1" key="2">
    <citation type="submission" date="2020-06" db="EMBL/GenBank/DDBJ databases">
        <authorList>
            <person name="Sheffer M."/>
        </authorList>
    </citation>
    <scope>NUCLEOTIDE SEQUENCE</scope>
</reference>
<keyword evidence="2" id="KW-1185">Reference proteome</keyword>
<name>A0A8T0EGR9_ARGBR</name>
<comment type="caution">
    <text evidence="1">The sequence shown here is derived from an EMBL/GenBank/DDBJ whole genome shotgun (WGS) entry which is preliminary data.</text>
</comment>
<dbReference type="AlphaFoldDB" id="A0A8T0EGR9"/>
<dbReference type="EMBL" id="JABXBU010002227">
    <property type="protein sequence ID" value="KAF8773077.1"/>
    <property type="molecule type" value="Genomic_DNA"/>
</dbReference>
<sequence length="91" mass="10246">MGGWACTCPIIEPGGEMGKASERAPLCVWVTGTLLPPLLEGETNSRQWLHSWTQRVVDENRQRRFSRSSAQIEHSILDGENKWKGCGTDYQ</sequence>
<reference evidence="1" key="1">
    <citation type="journal article" date="2020" name="bioRxiv">
        <title>Chromosome-level reference genome of the European wasp spider Argiope bruennichi: a resource for studies on range expansion and evolutionary adaptation.</title>
        <authorList>
            <person name="Sheffer M.M."/>
            <person name="Hoppe A."/>
            <person name="Krehenwinkel H."/>
            <person name="Uhl G."/>
            <person name="Kuss A.W."/>
            <person name="Jensen L."/>
            <person name="Jensen C."/>
            <person name="Gillespie R.G."/>
            <person name="Hoff K.J."/>
            <person name="Prost S."/>
        </authorList>
    </citation>
    <scope>NUCLEOTIDE SEQUENCE</scope>
</reference>
<dbReference type="Proteomes" id="UP000807504">
    <property type="component" value="Unassembled WGS sequence"/>
</dbReference>
<accession>A0A8T0EGR9</accession>
<organism evidence="1 2">
    <name type="scientific">Argiope bruennichi</name>
    <name type="common">Wasp spider</name>
    <name type="synonym">Aranea bruennichi</name>
    <dbReference type="NCBI Taxonomy" id="94029"/>
    <lineage>
        <taxon>Eukaryota</taxon>
        <taxon>Metazoa</taxon>
        <taxon>Ecdysozoa</taxon>
        <taxon>Arthropoda</taxon>
        <taxon>Chelicerata</taxon>
        <taxon>Arachnida</taxon>
        <taxon>Araneae</taxon>
        <taxon>Araneomorphae</taxon>
        <taxon>Entelegynae</taxon>
        <taxon>Araneoidea</taxon>
        <taxon>Araneidae</taxon>
        <taxon>Argiope</taxon>
    </lineage>
</organism>
<proteinExistence type="predicted"/>
<evidence type="ECO:0000313" key="2">
    <source>
        <dbReference type="Proteomes" id="UP000807504"/>
    </source>
</evidence>
<gene>
    <name evidence="1" type="ORF">HNY73_015771</name>
</gene>